<dbReference type="GeneID" id="3501925"/>
<dbReference type="OMA" id="HITHYTE"/>
<dbReference type="InParanoid" id="Q4N3Y3"/>
<keyword evidence="3" id="KW-1185">Reference proteome</keyword>
<dbReference type="AlphaFoldDB" id="Q4N3Y3"/>
<feature type="compositionally biased region" description="Low complexity" evidence="1">
    <location>
        <begin position="183"/>
        <end position="199"/>
    </location>
</feature>
<evidence type="ECO:0000313" key="2">
    <source>
        <dbReference type="EMBL" id="EAN33140.1"/>
    </source>
</evidence>
<sequence length="731" mass="85871">MSENGYPKYNAILKNNKPIIMERKSLLSPWVNITHLRYNIEKLLFLDNNRDFNYLQCVVELYELILVMELRSNCKRIRFDGKLVWHITKRNNFPKYLLFDLENNNIFLLLRDSELRKLDLPGDNRNTNSIDRKLIEDIKRKLNKGIKQTKQREICPKPIPTHDNLSHSEHTESTPNFSPVSHSTINSRSESASESPLSVSTVDDLMSENSIVESCKMCESLEELFLVRIDVMRESFRNIINHLLGLDGQVIRGNGYKLLISGYNFYYNFDPNVICDEIKHCETVLYRAKPGKYPKSLIFYKKLNLTIVEFEDKFSLFSVKYGEFTVEHCEIPPIKLYFRHSNGEFIPLTSDQYSVKLSIIGGLQFVFTVSEGTKCTMVRMGFELVWMMRKSTRNKSDTIKKVIYNLTDKTISILTDTLFKCVEANGNWYVRYKELSHITHYTEERGNLVLIDRNELIITSSSRGKYLINYETGMRCVQIRHYDRVIWTKKINETYPKGLEYKVMTKSKKFILQFEDKFVVSTLEQGELTEKEYKLPELGLYTRNGQTGTGVKLNKSDFTVKLDIFKDPKFIYSTNFGVKFYGLSYMNELFIYLKPGQNSFLHVICSQNRELQVIFKDKITLFKYIKDEWKEKVYLIPREITLYTRNPEGATVLLDTGDYRVELRDLRRLKYIINDNVSCSELRYEDDVIWTCGTGDKFINSLYVNKRNITINTGTKIIHYKLNYKGKWTQC</sequence>
<dbReference type="EMBL" id="AAGK01000002">
    <property type="protein sequence ID" value="EAN33140.1"/>
    <property type="molecule type" value="Genomic_DNA"/>
</dbReference>
<organism evidence="2 3">
    <name type="scientific">Theileria parva</name>
    <name type="common">East coast fever infection agent</name>
    <dbReference type="NCBI Taxonomy" id="5875"/>
    <lineage>
        <taxon>Eukaryota</taxon>
        <taxon>Sar</taxon>
        <taxon>Alveolata</taxon>
        <taxon>Apicomplexa</taxon>
        <taxon>Aconoidasida</taxon>
        <taxon>Piroplasmida</taxon>
        <taxon>Theileriidae</taxon>
        <taxon>Theileria</taxon>
    </lineage>
</organism>
<dbReference type="Pfam" id="PF04385">
    <property type="entry name" value="FAINT"/>
    <property type="match status" value="1"/>
</dbReference>
<evidence type="ECO:0000256" key="1">
    <source>
        <dbReference type="SAM" id="MobiDB-lite"/>
    </source>
</evidence>
<gene>
    <name evidence="2" type="ordered locus">TP02_0855</name>
</gene>
<protein>
    <submittedName>
        <fullName evidence="2">Uncharacterized protein</fullName>
    </submittedName>
</protein>
<evidence type="ECO:0000313" key="3">
    <source>
        <dbReference type="Proteomes" id="UP000001949"/>
    </source>
</evidence>
<name>Q4N3Y3_THEPA</name>
<accession>Q4N3Y3</accession>
<proteinExistence type="predicted"/>
<comment type="caution">
    <text evidence="2">The sequence shown here is derived from an EMBL/GenBank/DDBJ whole genome shotgun (WGS) entry which is preliminary data.</text>
</comment>
<dbReference type="Proteomes" id="UP000001949">
    <property type="component" value="Unassembled WGS sequence"/>
</dbReference>
<dbReference type="eggNOG" id="ENOG502QX06">
    <property type="taxonomic scope" value="Eukaryota"/>
</dbReference>
<dbReference type="InterPro" id="IPR007480">
    <property type="entry name" value="DUF529"/>
</dbReference>
<dbReference type="VEuPathDB" id="PiroplasmaDB:TpMuguga_02g00855"/>
<dbReference type="RefSeq" id="XP_765423.1">
    <property type="nucleotide sequence ID" value="XM_760330.1"/>
</dbReference>
<reference evidence="2 3" key="1">
    <citation type="journal article" date="2005" name="Science">
        <title>Genome sequence of Theileria parva, a bovine pathogen that transforms lymphocytes.</title>
        <authorList>
            <person name="Gardner M.J."/>
            <person name="Bishop R."/>
            <person name="Shah T."/>
            <person name="de Villiers E.P."/>
            <person name="Carlton J.M."/>
            <person name="Hall N."/>
            <person name="Ren Q."/>
            <person name="Paulsen I.T."/>
            <person name="Pain A."/>
            <person name="Berriman M."/>
            <person name="Wilson R.J.M."/>
            <person name="Sato S."/>
            <person name="Ralph S.A."/>
            <person name="Mann D.J."/>
            <person name="Xiong Z."/>
            <person name="Shallom S.J."/>
            <person name="Weidman J."/>
            <person name="Jiang L."/>
            <person name="Lynn J."/>
            <person name="Weaver B."/>
            <person name="Shoaibi A."/>
            <person name="Domingo A.R."/>
            <person name="Wasawo D."/>
            <person name="Crabtree J."/>
            <person name="Wortman J.R."/>
            <person name="Haas B."/>
            <person name="Angiuoli S.V."/>
            <person name="Creasy T.H."/>
            <person name="Lu C."/>
            <person name="Suh B."/>
            <person name="Silva J.C."/>
            <person name="Utterback T.R."/>
            <person name="Feldblyum T.V."/>
            <person name="Pertea M."/>
            <person name="Allen J."/>
            <person name="Nierman W.C."/>
            <person name="Taracha E.L.N."/>
            <person name="Salzberg S.L."/>
            <person name="White O.R."/>
            <person name="Fitzhugh H.A."/>
            <person name="Morzaria S."/>
            <person name="Venter J.C."/>
            <person name="Fraser C.M."/>
            <person name="Nene V."/>
        </authorList>
    </citation>
    <scope>NUCLEOTIDE SEQUENCE [LARGE SCALE GENOMIC DNA]</scope>
    <source>
        <strain evidence="2 3">Muguga</strain>
    </source>
</reference>
<feature type="region of interest" description="Disordered" evidence="1">
    <location>
        <begin position="147"/>
        <end position="199"/>
    </location>
</feature>
<feature type="compositionally biased region" description="Polar residues" evidence="1">
    <location>
        <begin position="173"/>
        <end position="182"/>
    </location>
</feature>
<dbReference type="KEGG" id="tpv:TP02_0855"/>